<comment type="similarity">
    <text evidence="1">Belongs to the helicase family. DinG subfamily.</text>
</comment>
<gene>
    <name evidence="3" type="ORF">DWZ50_20170</name>
</gene>
<dbReference type="GO" id="GO:0005524">
    <property type="term" value="F:ATP binding"/>
    <property type="evidence" value="ECO:0007669"/>
    <property type="project" value="InterPro"/>
</dbReference>
<feature type="domain" description="ATP-dependent helicase C-terminal" evidence="2">
    <location>
        <begin position="255"/>
        <end position="380"/>
    </location>
</feature>
<dbReference type="GO" id="GO:0006139">
    <property type="term" value="P:nucleobase-containing compound metabolic process"/>
    <property type="evidence" value="ECO:0007669"/>
    <property type="project" value="InterPro"/>
</dbReference>
<dbReference type="AlphaFoldDB" id="A0A415RX30"/>
<evidence type="ECO:0000313" key="3">
    <source>
        <dbReference type="EMBL" id="RHM66895.1"/>
    </source>
</evidence>
<dbReference type="EMBL" id="QRQE01000115">
    <property type="protein sequence ID" value="RHM66895.1"/>
    <property type="molecule type" value="Genomic_DNA"/>
</dbReference>
<protein>
    <submittedName>
        <fullName evidence="3">ATP-dependent DNA helicase</fullName>
    </submittedName>
</protein>
<name>A0A415RX30_MEDGN</name>
<dbReference type="SMART" id="SM00491">
    <property type="entry name" value="HELICc2"/>
    <property type="match status" value="1"/>
</dbReference>
<dbReference type="PANTHER" id="PTHR11472:SF34">
    <property type="entry name" value="REGULATOR OF TELOMERE ELONGATION HELICASE 1"/>
    <property type="match status" value="1"/>
</dbReference>
<dbReference type="SUPFAM" id="SSF52540">
    <property type="entry name" value="P-loop containing nucleoside triphosphate hydrolases"/>
    <property type="match status" value="1"/>
</dbReference>
<keyword evidence="3" id="KW-0347">Helicase</keyword>
<dbReference type="InterPro" id="IPR027417">
    <property type="entry name" value="P-loop_NTPase"/>
</dbReference>
<dbReference type="InterPro" id="IPR006555">
    <property type="entry name" value="ATP-dep_Helicase_C"/>
</dbReference>
<dbReference type="InterPro" id="IPR045028">
    <property type="entry name" value="DinG/Rad3-like"/>
</dbReference>
<dbReference type="GO" id="GO:0003676">
    <property type="term" value="F:nucleic acid binding"/>
    <property type="evidence" value="ECO:0007669"/>
    <property type="project" value="InterPro"/>
</dbReference>
<dbReference type="PANTHER" id="PTHR11472">
    <property type="entry name" value="DNA REPAIR DEAD HELICASE RAD3/XP-D SUBFAMILY MEMBER"/>
    <property type="match status" value="1"/>
</dbReference>
<evidence type="ECO:0000256" key="1">
    <source>
        <dbReference type="ARBA" id="ARBA00038058"/>
    </source>
</evidence>
<dbReference type="Gene3D" id="3.40.50.300">
    <property type="entry name" value="P-loop containing nucleotide triphosphate hydrolases"/>
    <property type="match status" value="1"/>
</dbReference>
<accession>A0A415RX30</accession>
<dbReference type="Pfam" id="PF13307">
    <property type="entry name" value="Helicase_C_2"/>
    <property type="match status" value="1"/>
</dbReference>
<sequence>MSYNSLSKTMEHIRKISNRIGSMIDEKIKKYYEYLDQVFSELYKQKELQDMKARKNDREIERYYVNCNIPALSKLKKCVHDISLEVSIQFGVEDSYKTRDVDNGIEELQEQEYFWKSMLKGDSEDIFWMNAKGTKEVILSSCPKNVNQLIEQLYFSDSNFTTILTSATITSGSEGDYKDRYKYFSQNTNFPIEKGYISEPKISPFNYDEHALIYYTENMPHPSKERNKFIAQGVEEIKQILEISKGKALILFTAKSDMQEVYEKLKEAVPYKVLMQNAGSSQTDILKEFKRDVNSVLLGTGAYWEGISVEGTALSNLIIFRLPFPVPEPIIDYKIKVADNGLMEVLVPEMIIKLKQGIGRLIRSDKDFGIVSIIDSRVGENSNALYKSVIWESLPIKNRTSDINEVAEFYKKLAE</sequence>
<dbReference type="GO" id="GO:0003678">
    <property type="term" value="F:DNA helicase activity"/>
    <property type="evidence" value="ECO:0007669"/>
    <property type="project" value="TreeGrafter"/>
</dbReference>
<dbReference type="GO" id="GO:0016818">
    <property type="term" value="F:hydrolase activity, acting on acid anhydrides, in phosphorus-containing anhydrides"/>
    <property type="evidence" value="ECO:0007669"/>
    <property type="project" value="InterPro"/>
</dbReference>
<keyword evidence="3" id="KW-0378">Hydrolase</keyword>
<organism evidence="3 4">
    <name type="scientific">Mediterraneibacter gnavus</name>
    <name type="common">Ruminococcus gnavus</name>
    <dbReference type="NCBI Taxonomy" id="33038"/>
    <lineage>
        <taxon>Bacteria</taxon>
        <taxon>Bacillati</taxon>
        <taxon>Bacillota</taxon>
        <taxon>Clostridia</taxon>
        <taxon>Lachnospirales</taxon>
        <taxon>Lachnospiraceae</taxon>
        <taxon>Mediterraneibacter</taxon>
    </lineage>
</organism>
<evidence type="ECO:0000313" key="4">
    <source>
        <dbReference type="Proteomes" id="UP000285610"/>
    </source>
</evidence>
<keyword evidence="3" id="KW-0547">Nucleotide-binding</keyword>
<keyword evidence="3" id="KW-0067">ATP-binding</keyword>
<evidence type="ECO:0000259" key="2">
    <source>
        <dbReference type="SMART" id="SM00491"/>
    </source>
</evidence>
<dbReference type="Proteomes" id="UP000285610">
    <property type="component" value="Unassembled WGS sequence"/>
</dbReference>
<comment type="caution">
    <text evidence="3">The sequence shown here is derived from an EMBL/GenBank/DDBJ whole genome shotgun (WGS) entry which is preliminary data.</text>
</comment>
<reference evidence="3 4" key="1">
    <citation type="submission" date="2018-08" db="EMBL/GenBank/DDBJ databases">
        <title>A genome reference for cultivated species of the human gut microbiota.</title>
        <authorList>
            <person name="Zou Y."/>
            <person name="Xue W."/>
            <person name="Luo G."/>
        </authorList>
    </citation>
    <scope>NUCLEOTIDE SEQUENCE [LARGE SCALE GENOMIC DNA]</scope>
    <source>
        <strain evidence="3 4">AF33-12</strain>
    </source>
</reference>
<proteinExistence type="inferred from homology"/>